<dbReference type="SUPFAM" id="SSF51735">
    <property type="entry name" value="NAD(P)-binding Rossmann-fold domains"/>
    <property type="match status" value="1"/>
</dbReference>
<evidence type="ECO:0000256" key="2">
    <source>
        <dbReference type="ARBA" id="ARBA00022833"/>
    </source>
</evidence>
<evidence type="ECO:0000313" key="7">
    <source>
        <dbReference type="Proteomes" id="UP000549394"/>
    </source>
</evidence>
<keyword evidence="1 3" id="KW-0863">Zinc-finger</keyword>
<evidence type="ECO:0000256" key="3">
    <source>
        <dbReference type="PROSITE-ProRule" id="PRU00175"/>
    </source>
</evidence>
<feature type="region of interest" description="Disordered" evidence="4">
    <location>
        <begin position="353"/>
        <end position="373"/>
    </location>
</feature>
<dbReference type="InterPro" id="IPR036291">
    <property type="entry name" value="NAD(P)-bd_dom_sf"/>
</dbReference>
<gene>
    <name evidence="6" type="ORF">DGYR_LOCUS9384</name>
</gene>
<organism evidence="6 7">
    <name type="scientific">Dimorphilus gyrociliatus</name>
    <dbReference type="NCBI Taxonomy" id="2664684"/>
    <lineage>
        <taxon>Eukaryota</taxon>
        <taxon>Metazoa</taxon>
        <taxon>Spiralia</taxon>
        <taxon>Lophotrochozoa</taxon>
        <taxon>Annelida</taxon>
        <taxon>Polychaeta</taxon>
        <taxon>Polychaeta incertae sedis</taxon>
        <taxon>Dinophilidae</taxon>
        <taxon>Dimorphilus</taxon>
    </lineage>
</organism>
<dbReference type="PANTHER" id="PTHR48075">
    <property type="entry name" value="3-HYDROXYACYL-COA DEHYDROGENASE FAMILY PROTEIN"/>
    <property type="match status" value="1"/>
</dbReference>
<keyword evidence="7" id="KW-1185">Reference proteome</keyword>
<evidence type="ECO:0000313" key="6">
    <source>
        <dbReference type="EMBL" id="CAD5121426.1"/>
    </source>
</evidence>
<sequence>MEPLMNNYKTWKITIVGCGSTGCKIAGYFINNGWDVKLFDRSPTVIRNVWKMVQSDIEYKFARNRFAGTCTGGLICANDIADAVRHADLVIEAIEDELLSKQNLFEILGRHCKPNAILATTTHQYDISQIAENTRNKDRVMGIQFMCPIYDNPEVMVTPARETSEEKINIISNFLSNLGKRVEVNHWSIFSGRTVENEDPDVLWSHINRVLSLQMRSPNSGSLPGIPFPLPNLNPIPNTNMNTNTNMNMNMNTNMNTNTNINTNPTTSSIPRTLSSQTPNLGVNANLGMNTNQNRSRILNSNEELSSLLTRVFGSSEALPTLPPFPQLGAPGTLPPLPPLSLLPELARLTNRAPTTAPTAAPTTAPKASRPVPHMDWTCEDEDKDDEAVGKPPQECSICLEKPRNCLFNPCHHIVSCTKCAGILLRNGAGCPLCRQVVSNAVKVYFG</sequence>
<dbReference type="InterPro" id="IPR013083">
    <property type="entry name" value="Znf_RING/FYVE/PHD"/>
</dbReference>
<evidence type="ECO:0000256" key="4">
    <source>
        <dbReference type="SAM" id="MobiDB-lite"/>
    </source>
</evidence>
<keyword evidence="1 3" id="KW-0479">Metal-binding</keyword>
<dbReference type="GO" id="GO:0016491">
    <property type="term" value="F:oxidoreductase activity"/>
    <property type="evidence" value="ECO:0007669"/>
    <property type="project" value="TreeGrafter"/>
</dbReference>
<dbReference type="OrthoDB" id="2021159at2759"/>
<feature type="compositionally biased region" description="Polar residues" evidence="4">
    <location>
        <begin position="268"/>
        <end position="289"/>
    </location>
</feature>
<dbReference type="PANTHER" id="PTHR48075:SF5">
    <property type="entry name" value="3-HYDROXYBUTYRYL-COA DEHYDROGENASE"/>
    <property type="match status" value="1"/>
</dbReference>
<dbReference type="InterPro" id="IPR001841">
    <property type="entry name" value="Znf_RING"/>
</dbReference>
<keyword evidence="2" id="KW-0862">Zinc</keyword>
<dbReference type="Gene3D" id="3.40.50.720">
    <property type="entry name" value="NAD(P)-binding Rossmann-like Domain"/>
    <property type="match status" value="1"/>
</dbReference>
<dbReference type="GO" id="GO:0006631">
    <property type="term" value="P:fatty acid metabolic process"/>
    <property type="evidence" value="ECO:0007669"/>
    <property type="project" value="InterPro"/>
</dbReference>
<dbReference type="Pfam" id="PF02737">
    <property type="entry name" value="3HCDH_N"/>
    <property type="match status" value="1"/>
</dbReference>
<accession>A0A7I8VYK3</accession>
<comment type="caution">
    <text evidence="6">The sequence shown here is derived from an EMBL/GenBank/DDBJ whole genome shotgun (WGS) entry which is preliminary data.</text>
</comment>
<dbReference type="Proteomes" id="UP000549394">
    <property type="component" value="Unassembled WGS sequence"/>
</dbReference>
<dbReference type="Gene3D" id="3.30.40.10">
    <property type="entry name" value="Zinc/RING finger domain, C3HC4 (zinc finger)"/>
    <property type="match status" value="1"/>
</dbReference>
<reference evidence="6 7" key="1">
    <citation type="submission" date="2020-08" db="EMBL/GenBank/DDBJ databases">
        <authorList>
            <person name="Hejnol A."/>
        </authorList>
    </citation>
    <scope>NUCLEOTIDE SEQUENCE [LARGE SCALE GENOMIC DNA]</scope>
</reference>
<dbReference type="GO" id="GO:0070403">
    <property type="term" value="F:NAD+ binding"/>
    <property type="evidence" value="ECO:0007669"/>
    <property type="project" value="InterPro"/>
</dbReference>
<dbReference type="PROSITE" id="PS50089">
    <property type="entry name" value="ZF_RING_2"/>
    <property type="match status" value="1"/>
</dbReference>
<feature type="domain" description="RING-type" evidence="5">
    <location>
        <begin position="396"/>
        <end position="435"/>
    </location>
</feature>
<proteinExistence type="predicted"/>
<name>A0A7I8VYK3_9ANNE</name>
<evidence type="ECO:0000259" key="5">
    <source>
        <dbReference type="PROSITE" id="PS50089"/>
    </source>
</evidence>
<dbReference type="AlphaFoldDB" id="A0A7I8VYK3"/>
<dbReference type="InterPro" id="IPR006176">
    <property type="entry name" value="3-OHacyl-CoA_DH_NAD-bd"/>
</dbReference>
<dbReference type="EMBL" id="CAJFCJ010000014">
    <property type="protein sequence ID" value="CAD5121426.1"/>
    <property type="molecule type" value="Genomic_DNA"/>
</dbReference>
<dbReference type="GO" id="GO:0008270">
    <property type="term" value="F:zinc ion binding"/>
    <property type="evidence" value="ECO:0007669"/>
    <property type="project" value="UniProtKB-KW"/>
</dbReference>
<protein>
    <submittedName>
        <fullName evidence="6">DgyrCDS9941</fullName>
    </submittedName>
</protein>
<dbReference type="SUPFAM" id="SSF57850">
    <property type="entry name" value="RING/U-box"/>
    <property type="match status" value="1"/>
</dbReference>
<feature type="region of interest" description="Disordered" evidence="4">
    <location>
        <begin position="263"/>
        <end position="289"/>
    </location>
</feature>
<dbReference type="Pfam" id="PF13920">
    <property type="entry name" value="zf-C3HC4_3"/>
    <property type="match status" value="1"/>
</dbReference>
<evidence type="ECO:0000256" key="1">
    <source>
        <dbReference type="ARBA" id="ARBA00022771"/>
    </source>
</evidence>
<feature type="compositionally biased region" description="Low complexity" evidence="4">
    <location>
        <begin position="353"/>
        <end position="366"/>
    </location>
</feature>